<dbReference type="FunFam" id="3.90.550.10:FF:000098">
    <property type="entry name" value="xyloside xylosyltransferase 1"/>
    <property type="match status" value="1"/>
</dbReference>
<dbReference type="EC" id="2.4.2.62" evidence="19"/>
<accession>A0A6P5INX1</accession>
<evidence type="ECO:0000256" key="21">
    <source>
        <dbReference type="ARBA" id="ARBA00075146"/>
    </source>
</evidence>
<dbReference type="PANTHER" id="PTHR46612">
    <property type="entry name" value="XYLOSIDE XYLOSYLTRANSFERASE 1"/>
    <property type="match status" value="1"/>
</dbReference>
<dbReference type="InterPro" id="IPR002495">
    <property type="entry name" value="Glyco_trans_8"/>
</dbReference>
<evidence type="ECO:0000256" key="5">
    <source>
        <dbReference type="ARBA" id="ARBA00022676"/>
    </source>
</evidence>
<dbReference type="InParanoid" id="A0A6P5INX1"/>
<dbReference type="Proteomes" id="UP000515140">
    <property type="component" value="Unplaced"/>
</dbReference>
<keyword evidence="15" id="KW-0464">Manganese</keyword>
<keyword evidence="12" id="KW-1133">Transmembrane helix</keyword>
<name>A0A6P5INX1_PHACI</name>
<evidence type="ECO:0000256" key="9">
    <source>
        <dbReference type="ARBA" id="ARBA00022824"/>
    </source>
</evidence>
<comment type="function">
    <text evidence="17">Alpha-1,3-xylosyltransferase, which elongates the O-linked xylose-glucose disaccharide attached to EGF-like repeats in the extracellular domain of target proteins by catalyzing the addition of the second xylose. Known targets include Notch proteins and coagulation factors, such as F9.</text>
</comment>
<gene>
    <name evidence="24" type="primary">XXYLT1</name>
</gene>
<dbReference type="InterPro" id="IPR029044">
    <property type="entry name" value="Nucleotide-diphossugar_trans"/>
</dbReference>
<evidence type="ECO:0000256" key="11">
    <source>
        <dbReference type="ARBA" id="ARBA00022968"/>
    </source>
</evidence>
<dbReference type="GeneID" id="110193092"/>
<dbReference type="SUPFAM" id="SSF53448">
    <property type="entry name" value="Nucleotide-diphospho-sugar transferases"/>
    <property type="match status" value="1"/>
</dbReference>
<comment type="catalytic activity">
    <reaction evidence="16">
        <text>3-O-[alpha-D-xylosyl-(1-&gt;3)-beta-D-glucosyl]-L-seryl-[EGF-like domain protein] + UDP-alpha-D-xylose = 3-O-[alpha-D-xylosyl-(1-&gt;3)-alpha-D-xylosyl-(1-&gt;3)-beta-D-glucosyl]-L-seryl-[EGF-like domain protein] + UDP + H(+)</text>
        <dbReference type="Rhea" id="RHEA:22820"/>
        <dbReference type="Rhea" id="RHEA-COMP:14611"/>
        <dbReference type="Rhea" id="RHEA-COMP:14619"/>
        <dbReference type="ChEBI" id="CHEBI:15378"/>
        <dbReference type="ChEBI" id="CHEBI:57632"/>
        <dbReference type="ChEBI" id="CHEBI:58223"/>
        <dbReference type="ChEBI" id="CHEBI:140575"/>
        <dbReference type="ChEBI" id="CHEBI:140599"/>
        <dbReference type="EC" id="2.4.2.62"/>
    </reaction>
</comment>
<sequence>MASGGPGGGQGGAAGKVRRGVPCALGRARLGSLRSHQCVLLLAGLLAVCAFYYMGSCRETFSSATRRLKESRAGGTSGPAPAPASDAPLAPEAKAKPADGLSAGAAELDYHVLMMFTKADRSPALQAKGRTALCSLLSLAKLDEQEVLNVHFVSEEASKEIAKNLLRELLPGVTFKYKVIFHDVGVLTEKLFPVVEAMQKHFSAGSGTYYGDSIFFLSIAMHQIMPKEISRIIQLDLDLKHKTNIRELFEEFDNFPAGAVIGIAREMQPVYRHTFWQFRRENPQTRVGDPPPDGLPGFNSGVMLLNLDAMRQSALYQQLLEPAALQQLTEKYRFQGHLGDQDFFTVVGMEHPELFHVLDCTWNRQLCTWWRDHGYGDVFDAYFRCEGHVRIFHGNCNTPIPED</sequence>
<keyword evidence="6" id="KW-0808">Transferase</keyword>
<proteinExistence type="inferred from homology"/>
<dbReference type="GO" id="GO:0140560">
    <property type="term" value="F:xylosyl alpha-1,3-xylosyltransferase activity"/>
    <property type="evidence" value="ECO:0007669"/>
    <property type="project" value="UniProtKB-EC"/>
</dbReference>
<dbReference type="CTD" id="152002"/>
<keyword evidence="7" id="KW-0812">Transmembrane</keyword>
<evidence type="ECO:0000256" key="19">
    <source>
        <dbReference type="ARBA" id="ARBA00067039"/>
    </source>
</evidence>
<evidence type="ECO:0000256" key="4">
    <source>
        <dbReference type="ARBA" id="ARBA00006351"/>
    </source>
</evidence>
<evidence type="ECO:0000256" key="8">
    <source>
        <dbReference type="ARBA" id="ARBA00022723"/>
    </source>
</evidence>
<keyword evidence="5" id="KW-0328">Glycosyltransferase</keyword>
<keyword evidence="13" id="KW-0472">Membrane</keyword>
<dbReference type="FunCoup" id="A0A6P5INX1">
    <property type="interactions" value="779"/>
</dbReference>
<reference evidence="24" key="1">
    <citation type="submission" date="2025-08" db="UniProtKB">
        <authorList>
            <consortium name="RefSeq"/>
        </authorList>
    </citation>
    <scope>IDENTIFICATION</scope>
    <source>
        <tissue evidence="24">Spleen</tissue>
    </source>
</reference>
<keyword evidence="10" id="KW-0460">Magnesium</keyword>
<evidence type="ECO:0000256" key="6">
    <source>
        <dbReference type="ARBA" id="ARBA00022679"/>
    </source>
</evidence>
<keyword evidence="11" id="KW-0735">Signal-anchor</keyword>
<evidence type="ECO:0000256" key="18">
    <source>
        <dbReference type="ARBA" id="ARBA00062029"/>
    </source>
</evidence>
<evidence type="ECO:0000256" key="13">
    <source>
        <dbReference type="ARBA" id="ARBA00023136"/>
    </source>
</evidence>
<feature type="compositionally biased region" description="Low complexity" evidence="22">
    <location>
        <begin position="83"/>
        <end position="92"/>
    </location>
</feature>
<comment type="subcellular location">
    <subcellularLocation>
        <location evidence="3">Endoplasmic reticulum membrane</location>
        <topology evidence="3">Single-pass type II membrane protein</topology>
    </subcellularLocation>
</comment>
<dbReference type="KEGG" id="pcw:110193092"/>
<comment type="cofactor">
    <cofactor evidence="1">
        <name>Mn(2+)</name>
        <dbReference type="ChEBI" id="CHEBI:29035"/>
    </cofactor>
</comment>
<comment type="cofactor">
    <cofactor evidence="2">
        <name>Mg(2+)</name>
        <dbReference type="ChEBI" id="CHEBI:18420"/>
    </cofactor>
</comment>
<evidence type="ECO:0000256" key="3">
    <source>
        <dbReference type="ARBA" id="ARBA00004648"/>
    </source>
</evidence>
<keyword evidence="23" id="KW-1185">Reference proteome</keyword>
<keyword evidence="14" id="KW-1015">Disulfide bond</keyword>
<evidence type="ECO:0000256" key="2">
    <source>
        <dbReference type="ARBA" id="ARBA00001946"/>
    </source>
</evidence>
<organism evidence="23 24">
    <name type="scientific">Phascolarctos cinereus</name>
    <name type="common">Koala</name>
    <dbReference type="NCBI Taxonomy" id="38626"/>
    <lineage>
        <taxon>Eukaryota</taxon>
        <taxon>Metazoa</taxon>
        <taxon>Chordata</taxon>
        <taxon>Craniata</taxon>
        <taxon>Vertebrata</taxon>
        <taxon>Euteleostomi</taxon>
        <taxon>Mammalia</taxon>
        <taxon>Metatheria</taxon>
        <taxon>Diprotodontia</taxon>
        <taxon>Phascolarctidae</taxon>
        <taxon>Phascolarctos</taxon>
    </lineage>
</organism>
<dbReference type="GO" id="GO:0005789">
    <property type="term" value="C:endoplasmic reticulum membrane"/>
    <property type="evidence" value="ECO:0007669"/>
    <property type="project" value="UniProtKB-SubCell"/>
</dbReference>
<evidence type="ECO:0000256" key="16">
    <source>
        <dbReference type="ARBA" id="ARBA00052464"/>
    </source>
</evidence>
<dbReference type="AlphaFoldDB" id="A0A6P5INX1"/>
<evidence type="ECO:0000256" key="15">
    <source>
        <dbReference type="ARBA" id="ARBA00023211"/>
    </source>
</evidence>
<dbReference type="GO" id="GO:0016266">
    <property type="term" value="P:protein O-linked glycosylation via N-acetyl-galactosamine"/>
    <property type="evidence" value="ECO:0007669"/>
    <property type="project" value="TreeGrafter"/>
</dbReference>
<evidence type="ECO:0000256" key="22">
    <source>
        <dbReference type="SAM" id="MobiDB-lite"/>
    </source>
</evidence>
<evidence type="ECO:0000256" key="12">
    <source>
        <dbReference type="ARBA" id="ARBA00022989"/>
    </source>
</evidence>
<evidence type="ECO:0000256" key="1">
    <source>
        <dbReference type="ARBA" id="ARBA00001936"/>
    </source>
</evidence>
<comment type="subunit">
    <text evidence="18">Homodimer. Dimer formation may be essential for the retention in endoplasmic reticulum.</text>
</comment>
<comment type="similarity">
    <text evidence="4">Belongs to the glycosyltransferase 8 family.</text>
</comment>
<dbReference type="RefSeq" id="XP_020820344.1">
    <property type="nucleotide sequence ID" value="XM_020964685.1"/>
</dbReference>
<dbReference type="PANTHER" id="PTHR46612:SF1">
    <property type="entry name" value="XYLOSIDE XYLOSYLTRANSFERASE 1"/>
    <property type="match status" value="1"/>
</dbReference>
<keyword evidence="8" id="KW-0479">Metal-binding</keyword>
<dbReference type="GO" id="GO:0030145">
    <property type="term" value="F:manganese ion binding"/>
    <property type="evidence" value="ECO:0007669"/>
    <property type="project" value="UniProtKB-ARBA"/>
</dbReference>
<dbReference type="Pfam" id="PF01501">
    <property type="entry name" value="Glyco_transf_8"/>
    <property type="match status" value="1"/>
</dbReference>
<evidence type="ECO:0000313" key="24">
    <source>
        <dbReference type="RefSeq" id="XP_020820344.1"/>
    </source>
</evidence>
<evidence type="ECO:0000256" key="7">
    <source>
        <dbReference type="ARBA" id="ARBA00022692"/>
    </source>
</evidence>
<dbReference type="Gene3D" id="3.90.550.10">
    <property type="entry name" value="Spore Coat Polysaccharide Biosynthesis Protein SpsA, Chain A"/>
    <property type="match status" value="1"/>
</dbReference>
<evidence type="ECO:0000256" key="10">
    <source>
        <dbReference type="ARBA" id="ARBA00022842"/>
    </source>
</evidence>
<feature type="region of interest" description="Disordered" evidence="22">
    <location>
        <begin position="68"/>
        <end position="96"/>
    </location>
</feature>
<protein>
    <recommendedName>
        <fullName evidence="20">Xyloside xylosyltransferase 1</fullName>
        <ecNumber evidence="19">2.4.2.62</ecNumber>
    </recommendedName>
    <alternativeName>
        <fullName evidence="21">UDP-xylose:alpha-xyloside alpha-1,3-xylosyltransferase</fullName>
    </alternativeName>
</protein>
<evidence type="ECO:0000313" key="23">
    <source>
        <dbReference type="Proteomes" id="UP000515140"/>
    </source>
</evidence>
<evidence type="ECO:0000256" key="20">
    <source>
        <dbReference type="ARBA" id="ARBA00068527"/>
    </source>
</evidence>
<dbReference type="InterPro" id="IPR042465">
    <property type="entry name" value="XXLT1"/>
</dbReference>
<keyword evidence="9" id="KW-0256">Endoplasmic reticulum</keyword>
<evidence type="ECO:0000256" key="14">
    <source>
        <dbReference type="ARBA" id="ARBA00023157"/>
    </source>
</evidence>
<evidence type="ECO:0000256" key="17">
    <source>
        <dbReference type="ARBA" id="ARBA00059430"/>
    </source>
</evidence>